<evidence type="ECO:0000256" key="1">
    <source>
        <dbReference type="SAM" id="Phobius"/>
    </source>
</evidence>
<dbReference type="RefSeq" id="WP_093228181.1">
    <property type="nucleotide sequence ID" value="NZ_FORR01000002.1"/>
</dbReference>
<dbReference type="EMBL" id="FORR01000002">
    <property type="protein sequence ID" value="SFI88691.1"/>
    <property type="molecule type" value="Genomic_DNA"/>
</dbReference>
<dbReference type="AlphaFoldDB" id="A0A1I3LVA1"/>
<dbReference type="OrthoDB" id="9844756at2"/>
<proteinExistence type="predicted"/>
<name>A0A1I3LVA1_9BACL</name>
<feature type="transmembrane region" description="Helical" evidence="1">
    <location>
        <begin position="78"/>
        <end position="99"/>
    </location>
</feature>
<dbReference type="STRING" id="46223.SAMN05421852_102336"/>
<feature type="transmembrane region" description="Helical" evidence="1">
    <location>
        <begin position="40"/>
        <end position="58"/>
    </location>
</feature>
<accession>A0A1I3LVA1</accession>
<gene>
    <name evidence="2" type="ORF">SAMN05421852_102336</name>
</gene>
<protein>
    <submittedName>
        <fullName evidence="2">Uncharacterized protein</fullName>
    </submittedName>
</protein>
<sequence>MVEIIRILFGRLIRFLLSRQFLALFLLRREDWTISNGLRVLSHYLVPILFFGALFMFQNEEYSSSFTDFYHRHTTFEWSRIFLVWLALPFIVWLCYFVAKKLEQKDPAIDKRKEIQREQEIAFHTENPGEVKTILLHEDDYHQFKQGLDGKVPQIVRVEKASSEEWEDYQKRHPYRSYYSPNAVIKVYYTEMDDWKKVKKKEWG</sequence>
<keyword evidence="1" id="KW-0472">Membrane</keyword>
<keyword evidence="1" id="KW-1133">Transmembrane helix</keyword>
<keyword evidence="1" id="KW-0812">Transmembrane</keyword>
<dbReference type="Proteomes" id="UP000199545">
    <property type="component" value="Unassembled WGS sequence"/>
</dbReference>
<organism evidence="2 3">
    <name type="scientific">Thermoflavimicrobium dichotomicum</name>
    <dbReference type="NCBI Taxonomy" id="46223"/>
    <lineage>
        <taxon>Bacteria</taxon>
        <taxon>Bacillati</taxon>
        <taxon>Bacillota</taxon>
        <taxon>Bacilli</taxon>
        <taxon>Bacillales</taxon>
        <taxon>Thermoactinomycetaceae</taxon>
        <taxon>Thermoflavimicrobium</taxon>
    </lineage>
</organism>
<feature type="transmembrane region" description="Helical" evidence="1">
    <location>
        <begin position="12"/>
        <end position="28"/>
    </location>
</feature>
<evidence type="ECO:0000313" key="3">
    <source>
        <dbReference type="Proteomes" id="UP000199545"/>
    </source>
</evidence>
<keyword evidence="3" id="KW-1185">Reference proteome</keyword>
<evidence type="ECO:0000313" key="2">
    <source>
        <dbReference type="EMBL" id="SFI88691.1"/>
    </source>
</evidence>
<reference evidence="2 3" key="1">
    <citation type="submission" date="2016-10" db="EMBL/GenBank/DDBJ databases">
        <authorList>
            <person name="de Groot N.N."/>
        </authorList>
    </citation>
    <scope>NUCLEOTIDE SEQUENCE [LARGE SCALE GENOMIC DNA]</scope>
    <source>
        <strain evidence="2 3">DSM 44778</strain>
    </source>
</reference>